<evidence type="ECO:0000313" key="2">
    <source>
        <dbReference type="Proteomes" id="UP000447393"/>
    </source>
</evidence>
<dbReference type="EMBL" id="WMEZ01000003">
    <property type="protein sequence ID" value="MYL49867.1"/>
    <property type="molecule type" value="Genomic_DNA"/>
</dbReference>
<evidence type="ECO:0000313" key="1">
    <source>
        <dbReference type="EMBL" id="MYL49867.1"/>
    </source>
</evidence>
<dbReference type="Proteomes" id="UP000447393">
    <property type="component" value="Unassembled WGS sequence"/>
</dbReference>
<comment type="caution">
    <text evidence="1">The sequence shown here is derived from an EMBL/GenBank/DDBJ whole genome shotgun (WGS) entry which is preliminary data.</text>
</comment>
<protein>
    <recommendedName>
        <fullName evidence="3">Lipoprotein</fullName>
    </recommendedName>
</protein>
<proteinExistence type="predicted"/>
<dbReference type="OrthoDB" id="2966615at2"/>
<evidence type="ECO:0008006" key="3">
    <source>
        <dbReference type="Google" id="ProtNLM"/>
    </source>
</evidence>
<sequence length="181" mass="20446">MKNTTQINKHILLLVFVFIFTGCSNESPEEAINNGWSSEIKVNEILSSQKTDDGIVVLFTAQGAGEGDRIEKVGFALLKRQSDKDWDFIVSDMTAITDDSFNATHSVFHYETVKGNVKEMPIAFGYLNNENITTVTAYVNDQEEEIEIINTESGRYFYQVNAWGPIKFLNEKGKVIDRYGI</sequence>
<dbReference type="RefSeq" id="WP_160914757.1">
    <property type="nucleotide sequence ID" value="NZ_WMEZ01000003.1"/>
</dbReference>
<dbReference type="AlphaFoldDB" id="A0A845E293"/>
<dbReference type="PROSITE" id="PS51257">
    <property type="entry name" value="PROKAR_LIPOPROTEIN"/>
    <property type="match status" value="1"/>
</dbReference>
<reference evidence="1 2" key="1">
    <citation type="submission" date="2019-11" db="EMBL/GenBank/DDBJ databases">
        <title>Genome sequences of 17 halophilic strains isolated from different environments.</title>
        <authorList>
            <person name="Furrow R.E."/>
        </authorList>
    </citation>
    <scope>NUCLEOTIDE SEQUENCE [LARGE SCALE GENOMIC DNA]</scope>
    <source>
        <strain evidence="1 2">22505_10_Sand</strain>
    </source>
</reference>
<gene>
    <name evidence="1" type="ORF">GLV98_10230</name>
</gene>
<accession>A0A845E293</accession>
<name>A0A845E293_9BACI</name>
<organism evidence="1 2">
    <name type="scientific">Halobacillus litoralis</name>
    <dbReference type="NCBI Taxonomy" id="45668"/>
    <lineage>
        <taxon>Bacteria</taxon>
        <taxon>Bacillati</taxon>
        <taxon>Bacillota</taxon>
        <taxon>Bacilli</taxon>
        <taxon>Bacillales</taxon>
        <taxon>Bacillaceae</taxon>
        <taxon>Halobacillus</taxon>
    </lineage>
</organism>